<dbReference type="InterPro" id="IPR013249">
    <property type="entry name" value="RNA_pol_sigma70_r4_t2"/>
</dbReference>
<dbReference type="Gene3D" id="1.10.1740.10">
    <property type="match status" value="1"/>
</dbReference>
<gene>
    <name evidence="6" type="ORF">JF259_06755</name>
</gene>
<accession>A0A8J7LY15</accession>
<dbReference type="AlphaFoldDB" id="A0A8J7LY15"/>
<comment type="similarity">
    <text evidence="1">Belongs to the sigma-70 factor family. ECF subfamily.</text>
</comment>
<evidence type="ECO:0000256" key="2">
    <source>
        <dbReference type="ARBA" id="ARBA00023015"/>
    </source>
</evidence>
<keyword evidence="4" id="KW-0804">Transcription</keyword>
<evidence type="ECO:0000313" key="6">
    <source>
        <dbReference type="EMBL" id="MBJ6367781.1"/>
    </source>
</evidence>
<keyword evidence="7" id="KW-1185">Reference proteome</keyword>
<feature type="domain" description="HTH luxR-type" evidence="5">
    <location>
        <begin position="143"/>
        <end position="170"/>
    </location>
</feature>
<evidence type="ECO:0000256" key="4">
    <source>
        <dbReference type="ARBA" id="ARBA00023163"/>
    </source>
</evidence>
<reference evidence="6" key="1">
    <citation type="submission" date="2020-12" db="EMBL/GenBank/DDBJ databases">
        <title>Snuella sp. nov., isolated from sediment in Incheon.</title>
        <authorList>
            <person name="Kim W."/>
        </authorList>
    </citation>
    <scope>NUCLEOTIDE SEQUENCE</scope>
    <source>
        <strain evidence="6">CAU 1569</strain>
    </source>
</reference>
<proteinExistence type="inferred from homology"/>
<sequence length="203" mass="23925">MFSEDKILIHELKKGNEKAYKHLYNAYYKRLLVYCLGLTNNLPMAEDIVQNTYIKIWTNKDRITITTSLKSYLFRSVYNNFISEYNKKQKETAAIEQMKFQILNNLIELNDDVLQNKLRALEHAIDELPKKCKSAFILHKKQGYSYKEIAMQMNISERTVEKHISRAISRIKKSLYKKSSLISILFWLTSSLRSSQKHFATSI</sequence>
<dbReference type="InterPro" id="IPR007627">
    <property type="entry name" value="RNA_pol_sigma70_r2"/>
</dbReference>
<dbReference type="PRINTS" id="PR00038">
    <property type="entry name" value="HTHLUXR"/>
</dbReference>
<protein>
    <submittedName>
        <fullName evidence="6">RNA polymerase sigma-70 factor</fullName>
    </submittedName>
</protein>
<dbReference type="PANTHER" id="PTHR43133:SF46">
    <property type="entry name" value="RNA POLYMERASE SIGMA-70 FACTOR ECF SUBFAMILY"/>
    <property type="match status" value="1"/>
</dbReference>
<comment type="caution">
    <text evidence="6">The sequence shown here is derived from an EMBL/GenBank/DDBJ whole genome shotgun (WGS) entry which is preliminary data.</text>
</comment>
<dbReference type="NCBIfam" id="TIGR02985">
    <property type="entry name" value="Sig70_bacteroi1"/>
    <property type="match status" value="1"/>
</dbReference>
<evidence type="ECO:0000259" key="5">
    <source>
        <dbReference type="PROSITE" id="PS00622"/>
    </source>
</evidence>
<evidence type="ECO:0000256" key="1">
    <source>
        <dbReference type="ARBA" id="ARBA00010641"/>
    </source>
</evidence>
<dbReference type="Gene3D" id="1.10.10.10">
    <property type="entry name" value="Winged helix-like DNA-binding domain superfamily/Winged helix DNA-binding domain"/>
    <property type="match status" value="1"/>
</dbReference>
<keyword evidence="3" id="KW-0731">Sigma factor</keyword>
<dbReference type="InterPro" id="IPR014284">
    <property type="entry name" value="RNA_pol_sigma-70_dom"/>
</dbReference>
<dbReference type="Proteomes" id="UP000610931">
    <property type="component" value="Unassembled WGS sequence"/>
</dbReference>
<dbReference type="GO" id="GO:0006352">
    <property type="term" value="P:DNA-templated transcription initiation"/>
    <property type="evidence" value="ECO:0007669"/>
    <property type="project" value="InterPro"/>
</dbReference>
<dbReference type="InterPro" id="IPR000792">
    <property type="entry name" value="Tscrpt_reg_LuxR_C"/>
</dbReference>
<dbReference type="PANTHER" id="PTHR43133">
    <property type="entry name" value="RNA POLYMERASE ECF-TYPE SIGMA FACTO"/>
    <property type="match status" value="1"/>
</dbReference>
<dbReference type="CDD" id="cd06171">
    <property type="entry name" value="Sigma70_r4"/>
    <property type="match status" value="1"/>
</dbReference>
<dbReference type="EMBL" id="JAELVQ010000006">
    <property type="protein sequence ID" value="MBJ6367781.1"/>
    <property type="molecule type" value="Genomic_DNA"/>
</dbReference>
<dbReference type="InterPro" id="IPR036388">
    <property type="entry name" value="WH-like_DNA-bd_sf"/>
</dbReference>
<dbReference type="SUPFAM" id="SSF88659">
    <property type="entry name" value="Sigma3 and sigma4 domains of RNA polymerase sigma factors"/>
    <property type="match status" value="1"/>
</dbReference>
<dbReference type="GO" id="GO:0003677">
    <property type="term" value="F:DNA binding"/>
    <property type="evidence" value="ECO:0007669"/>
    <property type="project" value="InterPro"/>
</dbReference>
<name>A0A8J7LY15_9FLAO</name>
<dbReference type="PROSITE" id="PS00622">
    <property type="entry name" value="HTH_LUXR_1"/>
    <property type="match status" value="1"/>
</dbReference>
<dbReference type="Pfam" id="PF08281">
    <property type="entry name" value="Sigma70_r4_2"/>
    <property type="match status" value="1"/>
</dbReference>
<dbReference type="RefSeq" id="WP_199114550.1">
    <property type="nucleotide sequence ID" value="NZ_JAELVQ010000006.1"/>
</dbReference>
<keyword evidence="2" id="KW-0805">Transcription regulation</keyword>
<evidence type="ECO:0000313" key="7">
    <source>
        <dbReference type="Proteomes" id="UP000610931"/>
    </source>
</evidence>
<organism evidence="6 7">
    <name type="scientific">Snuella sedimenti</name>
    <dbReference type="NCBI Taxonomy" id="2798802"/>
    <lineage>
        <taxon>Bacteria</taxon>
        <taxon>Pseudomonadati</taxon>
        <taxon>Bacteroidota</taxon>
        <taxon>Flavobacteriia</taxon>
        <taxon>Flavobacteriales</taxon>
        <taxon>Flavobacteriaceae</taxon>
        <taxon>Snuella</taxon>
    </lineage>
</organism>
<dbReference type="InterPro" id="IPR013325">
    <property type="entry name" value="RNA_pol_sigma_r2"/>
</dbReference>
<dbReference type="GO" id="GO:0016987">
    <property type="term" value="F:sigma factor activity"/>
    <property type="evidence" value="ECO:0007669"/>
    <property type="project" value="UniProtKB-KW"/>
</dbReference>
<dbReference type="SUPFAM" id="SSF88946">
    <property type="entry name" value="Sigma2 domain of RNA polymerase sigma factors"/>
    <property type="match status" value="1"/>
</dbReference>
<evidence type="ECO:0000256" key="3">
    <source>
        <dbReference type="ARBA" id="ARBA00023082"/>
    </source>
</evidence>
<dbReference type="InterPro" id="IPR039425">
    <property type="entry name" value="RNA_pol_sigma-70-like"/>
</dbReference>
<dbReference type="InterPro" id="IPR013324">
    <property type="entry name" value="RNA_pol_sigma_r3/r4-like"/>
</dbReference>
<dbReference type="NCBIfam" id="TIGR02937">
    <property type="entry name" value="sigma70-ECF"/>
    <property type="match status" value="1"/>
</dbReference>
<dbReference type="InterPro" id="IPR014327">
    <property type="entry name" value="RNA_pol_sigma70_bacteroid"/>
</dbReference>
<dbReference type="Pfam" id="PF04542">
    <property type="entry name" value="Sigma70_r2"/>
    <property type="match status" value="1"/>
</dbReference>